<gene>
    <name evidence="1" type="ORF">Anapl_10438</name>
</gene>
<dbReference type="EMBL" id="KB743072">
    <property type="protein sequence ID" value="EOB01582.1"/>
    <property type="molecule type" value="Genomic_DNA"/>
</dbReference>
<sequence length="452" mass="49668">MGITDSGSNKSFEEFYIEHVREKEQSINRAGIVQEDIQPPGILDSRVSIDRFKGLPEEGQQASPTQPKLHIFALESSLSLQEQTCFNGMDALNAATENISLNLAHSACMLDLPGYVAHQTWLCRGACRRWKFSLCGSVHATATSSSEKGGTCRVIQLGGGRQGAAPPERPYSHPSPVLAGCEGGKCYGSWFIPSLQSRTEEDSALLSTSDLKHVAEGWLGVAVGISGLSSLTSMHVILVKYFGGNLAFTFQICFIAPVGGSKLPSQQLSEYHTTPGLCERDVCLTATACSPRPASGNHILKEGCQNVREQLGFLTCHHYLFLSWPNHQQQTWRTEIVKMDETHVVTLLNTLSLYNTFRAFRHCACKVLSFHSHKCVAVCRQILIDAWQVIQVSLQGEGGLAGGLLGERRKLGEKGFKVEKHHTPEVTRHNMEGRQTAPFSLLLSDLQKFIMS</sequence>
<keyword evidence="2" id="KW-1185">Reference proteome</keyword>
<dbReference type="AlphaFoldDB" id="R0JWE1"/>
<reference evidence="2" key="1">
    <citation type="journal article" date="2013" name="Nat. Genet.">
        <title>The duck genome and transcriptome provide insight into an avian influenza virus reservoir species.</title>
        <authorList>
            <person name="Huang Y."/>
            <person name="Li Y."/>
            <person name="Burt D.W."/>
            <person name="Chen H."/>
            <person name="Zhang Y."/>
            <person name="Qian W."/>
            <person name="Kim H."/>
            <person name="Gan S."/>
            <person name="Zhao Y."/>
            <person name="Li J."/>
            <person name="Yi K."/>
            <person name="Feng H."/>
            <person name="Zhu P."/>
            <person name="Li B."/>
            <person name="Liu Q."/>
            <person name="Fairley S."/>
            <person name="Magor K.E."/>
            <person name="Du Z."/>
            <person name="Hu X."/>
            <person name="Goodman L."/>
            <person name="Tafer H."/>
            <person name="Vignal A."/>
            <person name="Lee T."/>
            <person name="Kim K.W."/>
            <person name="Sheng Z."/>
            <person name="An Y."/>
            <person name="Searle S."/>
            <person name="Herrero J."/>
            <person name="Groenen M.A."/>
            <person name="Crooijmans R.P."/>
            <person name="Faraut T."/>
            <person name="Cai Q."/>
            <person name="Webster R.G."/>
            <person name="Aldridge J.R."/>
            <person name="Warren W.C."/>
            <person name="Bartschat S."/>
            <person name="Kehr S."/>
            <person name="Marz M."/>
            <person name="Stadler P.F."/>
            <person name="Smith J."/>
            <person name="Kraus R.H."/>
            <person name="Zhao Y."/>
            <person name="Ren L."/>
            <person name="Fei J."/>
            <person name="Morisson M."/>
            <person name="Kaiser P."/>
            <person name="Griffin D.K."/>
            <person name="Rao M."/>
            <person name="Pitel F."/>
            <person name="Wang J."/>
            <person name="Li N."/>
        </authorList>
    </citation>
    <scope>NUCLEOTIDE SEQUENCE [LARGE SCALE GENOMIC DNA]</scope>
</reference>
<evidence type="ECO:0000313" key="1">
    <source>
        <dbReference type="EMBL" id="EOB01582.1"/>
    </source>
</evidence>
<protein>
    <submittedName>
        <fullName evidence="1">Uncharacterized protein</fullName>
    </submittedName>
</protein>
<proteinExistence type="predicted"/>
<evidence type="ECO:0000313" key="2">
    <source>
        <dbReference type="Proteomes" id="UP000296049"/>
    </source>
</evidence>
<name>R0JWE1_ANAPL</name>
<accession>R0JWE1</accession>
<dbReference type="Proteomes" id="UP000296049">
    <property type="component" value="Unassembled WGS sequence"/>
</dbReference>
<organism evidence="1 2">
    <name type="scientific">Anas platyrhynchos</name>
    <name type="common">Mallard</name>
    <name type="synonym">Anas boschas</name>
    <dbReference type="NCBI Taxonomy" id="8839"/>
    <lineage>
        <taxon>Eukaryota</taxon>
        <taxon>Metazoa</taxon>
        <taxon>Chordata</taxon>
        <taxon>Craniata</taxon>
        <taxon>Vertebrata</taxon>
        <taxon>Euteleostomi</taxon>
        <taxon>Archelosauria</taxon>
        <taxon>Archosauria</taxon>
        <taxon>Dinosauria</taxon>
        <taxon>Saurischia</taxon>
        <taxon>Theropoda</taxon>
        <taxon>Coelurosauria</taxon>
        <taxon>Aves</taxon>
        <taxon>Neognathae</taxon>
        <taxon>Galloanserae</taxon>
        <taxon>Anseriformes</taxon>
        <taxon>Anatidae</taxon>
        <taxon>Anatinae</taxon>
        <taxon>Anas</taxon>
    </lineage>
</organism>